<feature type="region of interest" description="Disordered" evidence="1">
    <location>
        <begin position="37"/>
        <end position="81"/>
    </location>
</feature>
<reference evidence="2" key="1">
    <citation type="submission" date="2020-02" db="EMBL/GenBank/DDBJ databases">
        <authorList>
            <person name="Meier V. D."/>
        </authorList>
    </citation>
    <scope>NUCLEOTIDE SEQUENCE</scope>
    <source>
        <strain evidence="2">AVDCRST_MAG64</strain>
    </source>
</reference>
<protein>
    <submittedName>
        <fullName evidence="2">Uncharacterized protein</fullName>
    </submittedName>
</protein>
<proteinExistence type="predicted"/>
<accession>A0A6J4PRW3</accession>
<feature type="non-terminal residue" evidence="2">
    <location>
        <position position="1"/>
    </location>
</feature>
<sequence length="81" mass="8350">GNVHRVAPGRRGLAPGRQVGRARLHGRGLRLRLAAQLRGRGRVHRARTGGQAPARAPDATARLGPGGLGRQGAALPAGCRV</sequence>
<dbReference type="EMBL" id="CADCUQ010000705">
    <property type="protein sequence ID" value="CAA9424198.1"/>
    <property type="molecule type" value="Genomic_DNA"/>
</dbReference>
<dbReference type="AlphaFoldDB" id="A0A6J4PRW3"/>
<organism evidence="2">
    <name type="scientific">uncultured Phycisphaerae bacterium</name>
    <dbReference type="NCBI Taxonomy" id="904963"/>
    <lineage>
        <taxon>Bacteria</taxon>
        <taxon>Pseudomonadati</taxon>
        <taxon>Planctomycetota</taxon>
        <taxon>Phycisphaerae</taxon>
        <taxon>environmental samples</taxon>
    </lineage>
</organism>
<feature type="non-terminal residue" evidence="2">
    <location>
        <position position="81"/>
    </location>
</feature>
<name>A0A6J4PRW3_9BACT</name>
<evidence type="ECO:0000256" key="1">
    <source>
        <dbReference type="SAM" id="MobiDB-lite"/>
    </source>
</evidence>
<gene>
    <name evidence="2" type="ORF">AVDCRST_MAG64-3503</name>
</gene>
<evidence type="ECO:0000313" key="2">
    <source>
        <dbReference type="EMBL" id="CAA9424198.1"/>
    </source>
</evidence>